<proteinExistence type="predicted"/>
<dbReference type="AlphaFoldDB" id="A0AAP0MVJ6"/>
<keyword evidence="2" id="KW-1185">Reference proteome</keyword>
<protein>
    <submittedName>
        <fullName evidence="1">Uncharacterized protein</fullName>
    </submittedName>
</protein>
<reference evidence="1 2" key="1">
    <citation type="submission" date="2024-05" db="EMBL/GenBank/DDBJ databases">
        <title>Haplotype-resolved chromosome-level genome assembly of Huyou (Citrus changshanensis).</title>
        <authorList>
            <person name="Miao C."/>
            <person name="Chen W."/>
            <person name="Wu Y."/>
            <person name="Wang L."/>
            <person name="Zhao S."/>
            <person name="Grierson D."/>
            <person name="Xu C."/>
            <person name="Chen K."/>
        </authorList>
    </citation>
    <scope>NUCLEOTIDE SEQUENCE [LARGE SCALE GENOMIC DNA]</scope>
    <source>
        <strain evidence="1">01-14</strain>
        <tissue evidence="1">Leaf</tissue>
    </source>
</reference>
<dbReference type="EMBL" id="JBCGBO010000002">
    <property type="protein sequence ID" value="KAK9221553.1"/>
    <property type="molecule type" value="Genomic_DNA"/>
</dbReference>
<gene>
    <name evidence="1" type="ORF">WN944_009980</name>
</gene>
<dbReference type="Proteomes" id="UP001428341">
    <property type="component" value="Unassembled WGS sequence"/>
</dbReference>
<comment type="caution">
    <text evidence="1">The sequence shown here is derived from an EMBL/GenBank/DDBJ whole genome shotgun (WGS) entry which is preliminary data.</text>
</comment>
<evidence type="ECO:0000313" key="2">
    <source>
        <dbReference type="Proteomes" id="UP001428341"/>
    </source>
</evidence>
<accession>A0AAP0MVJ6</accession>
<organism evidence="1 2">
    <name type="scientific">Citrus x changshan-huyou</name>
    <dbReference type="NCBI Taxonomy" id="2935761"/>
    <lineage>
        <taxon>Eukaryota</taxon>
        <taxon>Viridiplantae</taxon>
        <taxon>Streptophyta</taxon>
        <taxon>Embryophyta</taxon>
        <taxon>Tracheophyta</taxon>
        <taxon>Spermatophyta</taxon>
        <taxon>Magnoliopsida</taxon>
        <taxon>eudicotyledons</taxon>
        <taxon>Gunneridae</taxon>
        <taxon>Pentapetalae</taxon>
        <taxon>rosids</taxon>
        <taxon>malvids</taxon>
        <taxon>Sapindales</taxon>
        <taxon>Rutaceae</taxon>
        <taxon>Aurantioideae</taxon>
        <taxon>Citrus</taxon>
    </lineage>
</organism>
<name>A0AAP0MVJ6_9ROSI</name>
<sequence length="87" mass="9988">MNPTSTPCQEFYWKQLGKIRLTTQMHMSSDDVISVSSYQSNKVCCRSKLRSPDIQKAKAQQKSPNGFLIKAFNLKHKTCTPMSKEQF</sequence>
<evidence type="ECO:0000313" key="1">
    <source>
        <dbReference type="EMBL" id="KAK9221553.1"/>
    </source>
</evidence>